<dbReference type="AlphaFoldDB" id="A0A7X0HSN8"/>
<dbReference type="InterPro" id="IPR001633">
    <property type="entry name" value="EAL_dom"/>
</dbReference>
<dbReference type="SMART" id="SM00086">
    <property type="entry name" value="PAC"/>
    <property type="match status" value="1"/>
</dbReference>
<dbReference type="PROSITE" id="PS50113">
    <property type="entry name" value="PAC"/>
    <property type="match status" value="1"/>
</dbReference>
<protein>
    <submittedName>
        <fullName evidence="5">Diguanylate cyclase (GGDEF)-like protein/PAS domain S-box-containing protein</fullName>
    </submittedName>
</protein>
<accession>A0A7X0HSN8</accession>
<dbReference type="PANTHER" id="PTHR44757:SF2">
    <property type="entry name" value="BIOFILM ARCHITECTURE MAINTENANCE PROTEIN MBAA"/>
    <property type="match status" value="1"/>
</dbReference>
<comment type="caution">
    <text evidence="5">The sequence shown here is derived from an EMBL/GenBank/DDBJ whole genome shotgun (WGS) entry which is preliminary data.</text>
</comment>
<dbReference type="InterPro" id="IPR035919">
    <property type="entry name" value="EAL_sf"/>
</dbReference>
<dbReference type="InterPro" id="IPR052155">
    <property type="entry name" value="Biofilm_reg_signaling"/>
</dbReference>
<feature type="domain" description="GGDEF" evidence="4">
    <location>
        <begin position="286"/>
        <end position="418"/>
    </location>
</feature>
<dbReference type="InterPro" id="IPR035965">
    <property type="entry name" value="PAS-like_dom_sf"/>
</dbReference>
<dbReference type="SUPFAM" id="SSF141868">
    <property type="entry name" value="EAL domain-like"/>
    <property type="match status" value="1"/>
</dbReference>
<dbReference type="Pfam" id="PF00563">
    <property type="entry name" value="EAL"/>
    <property type="match status" value="1"/>
</dbReference>
<dbReference type="SUPFAM" id="SSF55785">
    <property type="entry name" value="PYP-like sensor domain (PAS domain)"/>
    <property type="match status" value="2"/>
</dbReference>
<dbReference type="Pfam" id="PF13426">
    <property type="entry name" value="PAS_9"/>
    <property type="match status" value="2"/>
</dbReference>
<dbReference type="Pfam" id="PF00990">
    <property type="entry name" value="GGDEF"/>
    <property type="match status" value="1"/>
</dbReference>
<feature type="domain" description="PAS" evidence="1">
    <location>
        <begin position="13"/>
        <end position="68"/>
    </location>
</feature>
<evidence type="ECO:0000259" key="4">
    <source>
        <dbReference type="PROSITE" id="PS50887"/>
    </source>
</evidence>
<sequence>MEQDAFQLSEMMRNEFYYSLMDELQIGIYLFAPEGKTLLANSNFLNMLGYSWDELQSKTIGDLFAEEDVLFLKKGPENGEKEAVLTGKRKDQSALSLHLFSYEVRDDSSIFIALLDKPERSLSQSSQIAKLEKLAYALENTAAVTATDADGNIIYVNDRFCEVSKYSREELLGNNHRIVKSGRHPKEYFEELWQTITSGKIWRNETCNKAKDGSIWWGSATIVPLLNKDGIPYQYIGIRQDVTDRKILEEKYYEMAYYDFLTKLPNRRLFESQLEMEVAEAQKKMSTVSLMIIDLHGLKFVNDSLGTEMGDQLLQRAAIRLNQFVHPEGTLFRIDGNEFAVILPKIAEEDLVNGAKSIIHLFSQPFAIDGYELFLNVNIGMCIYPDGCKGFTCLIKNASFAMHQTKAAVKNGYLLHSNHMLNSLEKKWVLKNDLRRALKEEEFFLFFQPRIDPRLDKIIGAEALIRWNHPKFGVVSPLEFIPLAEEEGLIGQIGEWVLYQACRQNKKWQDAGLSPVIVSVNYSMIQFLHSEMIQEVARVLKQTGLEPQYLEIEITETALMKDEAMVSGKIDNLKLMGVKTAIDDFGTGYASLSYLKNLKTNTLKIDSSFIEGIPLESVSSEIVASIIQLAKKLNIRTVAEGVENIEQLRLLKEIHVDEIQGYLYSKPVPTQEFEQLLKMGKFLPR</sequence>
<dbReference type="Proteomes" id="UP000531594">
    <property type="component" value="Unassembled WGS sequence"/>
</dbReference>
<evidence type="ECO:0000259" key="2">
    <source>
        <dbReference type="PROSITE" id="PS50113"/>
    </source>
</evidence>
<dbReference type="Gene3D" id="3.20.20.450">
    <property type="entry name" value="EAL domain"/>
    <property type="match status" value="1"/>
</dbReference>
<proteinExistence type="predicted"/>
<dbReference type="InterPro" id="IPR029787">
    <property type="entry name" value="Nucleotide_cyclase"/>
</dbReference>
<evidence type="ECO:0000313" key="6">
    <source>
        <dbReference type="Proteomes" id="UP000531594"/>
    </source>
</evidence>
<dbReference type="PROSITE" id="PS50887">
    <property type="entry name" value="GGDEF"/>
    <property type="match status" value="1"/>
</dbReference>
<dbReference type="PANTHER" id="PTHR44757">
    <property type="entry name" value="DIGUANYLATE CYCLASE DGCP"/>
    <property type="match status" value="1"/>
</dbReference>
<organism evidence="5 6">
    <name type="scientific">Bacillus benzoevorans</name>
    <dbReference type="NCBI Taxonomy" id="1456"/>
    <lineage>
        <taxon>Bacteria</taxon>
        <taxon>Bacillati</taxon>
        <taxon>Bacillota</taxon>
        <taxon>Bacilli</taxon>
        <taxon>Bacillales</taxon>
        <taxon>Bacillaceae</taxon>
        <taxon>Bacillus</taxon>
    </lineage>
</organism>
<feature type="domain" description="PAS" evidence="1">
    <location>
        <begin position="130"/>
        <end position="187"/>
    </location>
</feature>
<dbReference type="SMART" id="SM00052">
    <property type="entry name" value="EAL"/>
    <property type="match status" value="1"/>
</dbReference>
<name>A0A7X0HSN8_9BACI</name>
<dbReference type="PROSITE" id="PS50883">
    <property type="entry name" value="EAL"/>
    <property type="match status" value="1"/>
</dbReference>
<dbReference type="Gene3D" id="3.30.450.20">
    <property type="entry name" value="PAS domain"/>
    <property type="match status" value="2"/>
</dbReference>
<dbReference type="InterPro" id="IPR000160">
    <property type="entry name" value="GGDEF_dom"/>
</dbReference>
<dbReference type="PROSITE" id="PS50112">
    <property type="entry name" value="PAS"/>
    <property type="match status" value="2"/>
</dbReference>
<dbReference type="NCBIfam" id="TIGR00229">
    <property type="entry name" value="sensory_box"/>
    <property type="match status" value="2"/>
</dbReference>
<reference evidence="5 6" key="1">
    <citation type="submission" date="2020-08" db="EMBL/GenBank/DDBJ databases">
        <title>Genomic Encyclopedia of Type Strains, Phase IV (KMG-IV): sequencing the most valuable type-strain genomes for metagenomic binning, comparative biology and taxonomic classification.</title>
        <authorList>
            <person name="Goeker M."/>
        </authorList>
    </citation>
    <scope>NUCLEOTIDE SEQUENCE [LARGE SCALE GENOMIC DNA]</scope>
    <source>
        <strain evidence="5 6">DSM 5391</strain>
    </source>
</reference>
<dbReference type="InterPro" id="IPR043128">
    <property type="entry name" value="Rev_trsase/Diguanyl_cyclase"/>
</dbReference>
<dbReference type="SMART" id="SM00091">
    <property type="entry name" value="PAS"/>
    <property type="match status" value="2"/>
</dbReference>
<gene>
    <name evidence="5" type="ORF">HNR53_002758</name>
</gene>
<dbReference type="InterPro" id="IPR001610">
    <property type="entry name" value="PAC"/>
</dbReference>
<dbReference type="InterPro" id="IPR000014">
    <property type="entry name" value="PAS"/>
</dbReference>
<dbReference type="RefSeq" id="WP_184526810.1">
    <property type="nucleotide sequence ID" value="NZ_JACHGK010000009.1"/>
</dbReference>
<evidence type="ECO:0000259" key="1">
    <source>
        <dbReference type="PROSITE" id="PS50112"/>
    </source>
</evidence>
<keyword evidence="6" id="KW-1185">Reference proteome</keyword>
<evidence type="ECO:0000259" key="3">
    <source>
        <dbReference type="PROSITE" id="PS50883"/>
    </source>
</evidence>
<dbReference type="Gene3D" id="3.30.70.270">
    <property type="match status" value="1"/>
</dbReference>
<dbReference type="NCBIfam" id="TIGR00254">
    <property type="entry name" value="GGDEF"/>
    <property type="match status" value="1"/>
</dbReference>
<dbReference type="CDD" id="cd01949">
    <property type="entry name" value="GGDEF"/>
    <property type="match status" value="1"/>
</dbReference>
<dbReference type="SMART" id="SM00267">
    <property type="entry name" value="GGDEF"/>
    <property type="match status" value="1"/>
</dbReference>
<feature type="domain" description="EAL" evidence="3">
    <location>
        <begin position="427"/>
        <end position="681"/>
    </location>
</feature>
<feature type="domain" description="PAC" evidence="2">
    <location>
        <begin position="202"/>
        <end position="254"/>
    </location>
</feature>
<dbReference type="CDD" id="cd01948">
    <property type="entry name" value="EAL"/>
    <property type="match status" value="1"/>
</dbReference>
<dbReference type="CDD" id="cd00130">
    <property type="entry name" value="PAS"/>
    <property type="match status" value="2"/>
</dbReference>
<evidence type="ECO:0000313" key="5">
    <source>
        <dbReference type="EMBL" id="MBB6446108.1"/>
    </source>
</evidence>
<dbReference type="InterPro" id="IPR000700">
    <property type="entry name" value="PAS-assoc_C"/>
</dbReference>
<dbReference type="SUPFAM" id="SSF55073">
    <property type="entry name" value="Nucleotide cyclase"/>
    <property type="match status" value="1"/>
</dbReference>
<dbReference type="EMBL" id="JACHGK010000009">
    <property type="protein sequence ID" value="MBB6446108.1"/>
    <property type="molecule type" value="Genomic_DNA"/>
</dbReference>